<dbReference type="EMBL" id="JXSX01000001">
    <property type="protein sequence ID" value="KIR65467.1"/>
    <property type="molecule type" value="Genomic_DNA"/>
</dbReference>
<reference evidence="1 2" key="1">
    <citation type="submission" date="2015-01" db="EMBL/GenBank/DDBJ databases">
        <title>Sequencing and annotation of Micromonospora carbonacea strain JXNU-1 genome.</title>
        <authorList>
            <person name="Long Z."/>
            <person name="Huang Y."/>
            <person name="Jiang Y."/>
        </authorList>
    </citation>
    <scope>NUCLEOTIDE SEQUENCE [LARGE SCALE GENOMIC DNA]</scope>
    <source>
        <strain evidence="1 2">JXNU-1</strain>
    </source>
</reference>
<organism evidence="1 2">
    <name type="scientific">Micromonospora haikouensis</name>
    <dbReference type="NCBI Taxonomy" id="686309"/>
    <lineage>
        <taxon>Bacteria</taxon>
        <taxon>Bacillati</taxon>
        <taxon>Actinomycetota</taxon>
        <taxon>Actinomycetes</taxon>
        <taxon>Micromonosporales</taxon>
        <taxon>Micromonosporaceae</taxon>
        <taxon>Micromonospora</taxon>
    </lineage>
</organism>
<dbReference type="GeneID" id="301304205"/>
<proteinExistence type="predicted"/>
<dbReference type="InterPro" id="IPR046203">
    <property type="entry name" value="DUF6236"/>
</dbReference>
<dbReference type="OrthoDB" id="9115306at2"/>
<comment type="caution">
    <text evidence="1">The sequence shown here is derived from an EMBL/GenBank/DDBJ whole genome shotgun (WGS) entry which is preliminary data.</text>
</comment>
<dbReference type="RefSeq" id="WP_043962258.1">
    <property type="nucleotide sequence ID" value="NZ_JBEZEN010000027.1"/>
</dbReference>
<name>A0A0D0V3D8_9ACTN</name>
<dbReference type="PATRIC" id="fig|47853.6.peg.1839"/>
<accession>A0A0D0V3D8</accession>
<keyword evidence="2" id="KW-1185">Reference proteome</keyword>
<sequence length="394" mass="43211">MQINDIGLYYPYFHVRDDTWLKAAALYLPQVARIRPPGYPVRDSETANVLRAELDFLLDVDPGPQAASTAREFGELVQQDTEALERYLLPDYPGGGGFGIEVDNPWFQDEARFAWIHASQLGDNRAFIELLRDRGLATMTRFDPLTGIRDDAQWVGMHPRLVAVYSCALAQRISRANQLLPVTHDLRLFALPEDWTVQELGAALVNTRPPGASSSSSSVLYAGAALQSVLPAGLEHVPAQDIVRARRTLAAEFDAFRVHLTGLAEEFARLDGIEDPEILRARLAAMVELDLRSSVRELEQGLRALRMEPIRAMFGLKSLELPTVAALAAHALNFSPMIGAGGLLAVQAFTAVRAARKSAGERRSSAAGYLLGLRAQLDPPSALERARRIVTGRG</sequence>
<dbReference type="AlphaFoldDB" id="A0A0D0V3D8"/>
<protein>
    <submittedName>
        <fullName evidence="1">Uncharacterized protein</fullName>
    </submittedName>
</protein>
<dbReference type="Pfam" id="PF19749">
    <property type="entry name" value="DUF6236"/>
    <property type="match status" value="1"/>
</dbReference>
<evidence type="ECO:0000313" key="2">
    <source>
        <dbReference type="Proteomes" id="UP000032254"/>
    </source>
</evidence>
<dbReference type="Proteomes" id="UP000032254">
    <property type="component" value="Unassembled WGS sequence"/>
</dbReference>
<gene>
    <name evidence="1" type="ORF">TK50_08655</name>
</gene>
<evidence type="ECO:0000313" key="1">
    <source>
        <dbReference type="EMBL" id="KIR65467.1"/>
    </source>
</evidence>